<sequence length="72" mass="7718">MQSQRGPERLLGPALVRGEQAEHPDVPRVQAEGRETVGEAPVPVRAELGHQEAGPAVESRCGDAVLPRLFVL</sequence>
<name>A0ABP9BEL8_9PSEU</name>
<evidence type="ECO:0000313" key="2">
    <source>
        <dbReference type="EMBL" id="GAA4794399.1"/>
    </source>
</evidence>
<dbReference type="EMBL" id="BAABHO010000025">
    <property type="protein sequence ID" value="GAA4794399.1"/>
    <property type="molecule type" value="Genomic_DNA"/>
</dbReference>
<accession>A0ABP9BEL8</accession>
<proteinExistence type="predicted"/>
<organism evidence="2 3">
    <name type="scientific">Actinomycetospora chlora</name>
    <dbReference type="NCBI Taxonomy" id="663608"/>
    <lineage>
        <taxon>Bacteria</taxon>
        <taxon>Bacillati</taxon>
        <taxon>Actinomycetota</taxon>
        <taxon>Actinomycetes</taxon>
        <taxon>Pseudonocardiales</taxon>
        <taxon>Pseudonocardiaceae</taxon>
        <taxon>Actinomycetospora</taxon>
    </lineage>
</organism>
<gene>
    <name evidence="2" type="ORF">GCM10023200_32950</name>
</gene>
<feature type="compositionally biased region" description="Basic and acidic residues" evidence="1">
    <location>
        <begin position="19"/>
        <end position="34"/>
    </location>
</feature>
<reference evidence="3" key="1">
    <citation type="journal article" date="2019" name="Int. J. Syst. Evol. Microbiol.">
        <title>The Global Catalogue of Microorganisms (GCM) 10K type strain sequencing project: providing services to taxonomists for standard genome sequencing and annotation.</title>
        <authorList>
            <consortium name="The Broad Institute Genomics Platform"/>
            <consortium name="The Broad Institute Genome Sequencing Center for Infectious Disease"/>
            <person name="Wu L."/>
            <person name="Ma J."/>
        </authorList>
    </citation>
    <scope>NUCLEOTIDE SEQUENCE [LARGE SCALE GENOMIC DNA]</scope>
    <source>
        <strain evidence="3">JCM 17979</strain>
    </source>
</reference>
<keyword evidence="3" id="KW-1185">Reference proteome</keyword>
<evidence type="ECO:0000313" key="3">
    <source>
        <dbReference type="Proteomes" id="UP001500928"/>
    </source>
</evidence>
<feature type="region of interest" description="Disordered" evidence="1">
    <location>
        <begin position="1"/>
        <end position="34"/>
    </location>
</feature>
<evidence type="ECO:0000256" key="1">
    <source>
        <dbReference type="SAM" id="MobiDB-lite"/>
    </source>
</evidence>
<protein>
    <submittedName>
        <fullName evidence="2">Uncharacterized protein</fullName>
    </submittedName>
</protein>
<comment type="caution">
    <text evidence="2">The sequence shown here is derived from an EMBL/GenBank/DDBJ whole genome shotgun (WGS) entry which is preliminary data.</text>
</comment>
<dbReference type="Proteomes" id="UP001500928">
    <property type="component" value="Unassembled WGS sequence"/>
</dbReference>